<organism evidence="2 3">
    <name type="scientific">Sistotremastrum suecicum HHB10207 ss-3</name>
    <dbReference type="NCBI Taxonomy" id="1314776"/>
    <lineage>
        <taxon>Eukaryota</taxon>
        <taxon>Fungi</taxon>
        <taxon>Dikarya</taxon>
        <taxon>Basidiomycota</taxon>
        <taxon>Agaricomycotina</taxon>
        <taxon>Agaricomycetes</taxon>
        <taxon>Sistotremastrales</taxon>
        <taxon>Sistotremastraceae</taxon>
        <taxon>Sistotremastrum</taxon>
    </lineage>
</organism>
<dbReference type="STRING" id="1314776.A0A165X334"/>
<evidence type="ECO:0000259" key="1">
    <source>
        <dbReference type="Pfam" id="PF24764"/>
    </source>
</evidence>
<accession>A0A165X334</accession>
<dbReference type="PANTHER" id="PTHR46791">
    <property type="entry name" value="EXPRESSED PROTEIN"/>
    <property type="match status" value="1"/>
</dbReference>
<reference evidence="2 3" key="1">
    <citation type="journal article" date="2016" name="Mol. Biol. Evol.">
        <title>Comparative Genomics of Early-Diverging Mushroom-Forming Fungi Provides Insights into the Origins of Lignocellulose Decay Capabilities.</title>
        <authorList>
            <person name="Nagy L.G."/>
            <person name="Riley R."/>
            <person name="Tritt A."/>
            <person name="Adam C."/>
            <person name="Daum C."/>
            <person name="Floudas D."/>
            <person name="Sun H."/>
            <person name="Yadav J.S."/>
            <person name="Pangilinan J."/>
            <person name="Larsson K.H."/>
            <person name="Matsuura K."/>
            <person name="Barry K."/>
            <person name="Labutti K."/>
            <person name="Kuo R."/>
            <person name="Ohm R.A."/>
            <person name="Bhattacharya S.S."/>
            <person name="Shirouzu T."/>
            <person name="Yoshinaga Y."/>
            <person name="Martin F.M."/>
            <person name="Grigoriev I.V."/>
            <person name="Hibbett D.S."/>
        </authorList>
    </citation>
    <scope>NUCLEOTIDE SEQUENCE [LARGE SCALE GENOMIC DNA]</scope>
    <source>
        <strain evidence="2 3">HHB10207 ss-3</strain>
    </source>
</reference>
<protein>
    <recommendedName>
        <fullName evidence="1">Integrase core domain-containing protein</fullName>
    </recommendedName>
</protein>
<dbReference type="PANTHER" id="PTHR46791:SF5">
    <property type="entry name" value="CLR5 DOMAIN-CONTAINING PROTEIN-RELATED"/>
    <property type="match status" value="1"/>
</dbReference>
<dbReference type="Proteomes" id="UP000076798">
    <property type="component" value="Unassembled WGS sequence"/>
</dbReference>
<keyword evidence="3" id="KW-1185">Reference proteome</keyword>
<dbReference type="EMBL" id="KV428461">
    <property type="protein sequence ID" value="KZT31781.1"/>
    <property type="molecule type" value="Genomic_DNA"/>
</dbReference>
<dbReference type="OrthoDB" id="2686689at2759"/>
<feature type="domain" description="Integrase core" evidence="1">
    <location>
        <begin position="12"/>
        <end position="102"/>
    </location>
</feature>
<evidence type="ECO:0000313" key="3">
    <source>
        <dbReference type="Proteomes" id="UP000076798"/>
    </source>
</evidence>
<dbReference type="Pfam" id="PF24764">
    <property type="entry name" value="rva_4"/>
    <property type="match status" value="1"/>
</dbReference>
<gene>
    <name evidence="2" type="ORF">SISSUDRAFT_1067466</name>
</gene>
<evidence type="ECO:0000313" key="2">
    <source>
        <dbReference type="EMBL" id="KZT31781.1"/>
    </source>
</evidence>
<dbReference type="InterPro" id="IPR058913">
    <property type="entry name" value="Integrase_dom_put"/>
</dbReference>
<sequence>MIEHWGGENGGHYAFLRGRSVHNVRIERLWRDIGKTTLAPFAAVFRLLRQNGLFVLENRIHRVAMILVYQPRVQASLDEATRTWNHHALSTERHRSPKAIYSLSRQQAILGGYWNDPGDPVEEARQRYYGVDDERDLPPDVLEGLEREHRRDDDANGEEDEVQLTLLGQAVEWGRQVLGDFDVMRQDNQVGMQVYTEVVTLLEAGVAEL</sequence>
<name>A0A165X334_9AGAM</name>
<proteinExistence type="predicted"/>
<dbReference type="AlphaFoldDB" id="A0A165X334"/>